<evidence type="ECO:0000313" key="1">
    <source>
        <dbReference type="EMBL" id="RSH87920.1"/>
    </source>
</evidence>
<dbReference type="EMBL" id="RSCE01000001">
    <property type="protein sequence ID" value="RSH87920.1"/>
    <property type="molecule type" value="Genomic_DNA"/>
</dbReference>
<gene>
    <name evidence="1" type="ORF">EHS24_000440</name>
</gene>
<evidence type="ECO:0000313" key="2">
    <source>
        <dbReference type="Proteomes" id="UP000279236"/>
    </source>
</evidence>
<dbReference type="PANTHER" id="PTHR45588:SF1">
    <property type="entry name" value="WW DOMAIN-CONTAINING PROTEIN"/>
    <property type="match status" value="1"/>
</dbReference>
<dbReference type="InterPro" id="IPR011990">
    <property type="entry name" value="TPR-like_helical_dom_sf"/>
</dbReference>
<dbReference type="STRING" id="105984.A0A427Y9T4"/>
<dbReference type="Proteomes" id="UP000279236">
    <property type="component" value="Unassembled WGS sequence"/>
</dbReference>
<keyword evidence="2" id="KW-1185">Reference proteome</keyword>
<dbReference type="AlphaFoldDB" id="A0A427Y9T4"/>
<dbReference type="RefSeq" id="XP_028480128.1">
    <property type="nucleotide sequence ID" value="XM_028616271.1"/>
</dbReference>
<dbReference type="SUPFAM" id="SSF48452">
    <property type="entry name" value="TPR-like"/>
    <property type="match status" value="2"/>
</dbReference>
<organism evidence="1 2">
    <name type="scientific">Apiotrichum porosum</name>
    <dbReference type="NCBI Taxonomy" id="105984"/>
    <lineage>
        <taxon>Eukaryota</taxon>
        <taxon>Fungi</taxon>
        <taxon>Dikarya</taxon>
        <taxon>Basidiomycota</taxon>
        <taxon>Agaricomycotina</taxon>
        <taxon>Tremellomycetes</taxon>
        <taxon>Trichosporonales</taxon>
        <taxon>Trichosporonaceae</taxon>
        <taxon>Apiotrichum</taxon>
    </lineage>
</organism>
<reference evidence="1 2" key="1">
    <citation type="submission" date="2018-11" db="EMBL/GenBank/DDBJ databases">
        <title>Genome sequence of Apiotrichum porosum DSM 27194.</title>
        <authorList>
            <person name="Aliyu H."/>
            <person name="Gorte O."/>
            <person name="Ochsenreither K."/>
        </authorList>
    </citation>
    <scope>NUCLEOTIDE SEQUENCE [LARGE SCALE GENOMIC DNA]</scope>
    <source>
        <strain evidence="1 2">DSM 27194</strain>
    </source>
</reference>
<dbReference type="PANTHER" id="PTHR45588">
    <property type="entry name" value="TPR DOMAIN-CONTAINING PROTEIN"/>
    <property type="match status" value="1"/>
</dbReference>
<sequence>MTQDITSDSLTLPPPPIDEYPYNLGSYSKTVTTSSPDAQRWFNRGLTWTYAFHHLEAVRCFKYAAACDPSCAMAYWGIAYAAGPNYNKTWENFDTEELRSALIECHLAALRAAELATAPQEKALTAALVKRFPLRRADIDTRILTADGPKCDELGQWNRVYADEMAKVYKDYPDNLDVAAVYADSLMQLAPWELWDIQTGAPRERSQTLLIKEVLERALEQSAAMSHPGVLHFYIHLMELSPWPERALQASDALLGLVPDGGHLQHMPGHIDLLVGDYRRAIAGNLLAIEADEKYVHHGTANDFYAFYRLHDYTFPIYAAMFSGQFKVAMDTVERMETSLSDEFLRIPSPPMIDWMEGFKTYRIEVLVRFGKWDDLLALPFPDDREFYCVTTTFMHYGRALALGLTGRLDEADAEQKLFREARAAIKPSRQAFPNQWQDILNVAEEMLQGELVYRKGNFEEGFAHLRKSIHYADNLVYAEPWGWLQPPRHAYAALLLEQNRVEDAAKVYAEDLGFSTSLPRAVRHPNNVWALHGYHECLVRLGRTAEASMLVPQLSVALAVADVPIESSCYCRRVKKDCNGASECAEACSKL</sequence>
<dbReference type="Gene3D" id="1.25.40.10">
    <property type="entry name" value="Tetratricopeptide repeat domain"/>
    <property type="match status" value="1"/>
</dbReference>
<evidence type="ECO:0008006" key="3">
    <source>
        <dbReference type="Google" id="ProtNLM"/>
    </source>
</evidence>
<proteinExistence type="predicted"/>
<protein>
    <recommendedName>
        <fullName evidence="3">TPR domain protein</fullName>
    </recommendedName>
</protein>
<accession>A0A427Y9T4</accession>
<dbReference type="GeneID" id="39584983"/>
<dbReference type="OrthoDB" id="414774at2759"/>
<name>A0A427Y9T4_9TREE</name>
<comment type="caution">
    <text evidence="1">The sequence shown here is derived from an EMBL/GenBank/DDBJ whole genome shotgun (WGS) entry which is preliminary data.</text>
</comment>